<dbReference type="Gene3D" id="1.25.40.20">
    <property type="entry name" value="Ankyrin repeat-containing domain"/>
    <property type="match status" value="3"/>
</dbReference>
<dbReference type="InterPro" id="IPR050745">
    <property type="entry name" value="Multifunctional_regulatory"/>
</dbReference>
<dbReference type="SMART" id="SM00248">
    <property type="entry name" value="ANK"/>
    <property type="match status" value="9"/>
</dbReference>
<dbReference type="EMBL" id="LN681225">
    <property type="protein sequence ID" value="CEK12011.1"/>
    <property type="molecule type" value="Genomic_DNA"/>
</dbReference>
<organism evidence="4 5">
    <name type="scientific">Legionella hackeliae</name>
    <dbReference type="NCBI Taxonomy" id="449"/>
    <lineage>
        <taxon>Bacteria</taxon>
        <taxon>Pseudomonadati</taxon>
        <taxon>Pseudomonadota</taxon>
        <taxon>Gammaproteobacteria</taxon>
        <taxon>Legionellales</taxon>
        <taxon>Legionellaceae</taxon>
        <taxon>Legionella</taxon>
    </lineage>
</organism>
<evidence type="ECO:0000313" key="5">
    <source>
        <dbReference type="Proteomes" id="UP000032803"/>
    </source>
</evidence>
<dbReference type="PANTHER" id="PTHR24189">
    <property type="entry name" value="MYOTROPHIN"/>
    <property type="match status" value="1"/>
</dbReference>
<feature type="repeat" description="ANK" evidence="3">
    <location>
        <begin position="318"/>
        <end position="351"/>
    </location>
</feature>
<dbReference type="KEGG" id="lha:LHA_3020"/>
<dbReference type="RefSeq" id="WP_052673733.1">
    <property type="nucleotide sequence ID" value="NZ_LN681225.1"/>
</dbReference>
<dbReference type="PROSITE" id="PS50088">
    <property type="entry name" value="ANK_REPEAT"/>
    <property type="match status" value="2"/>
</dbReference>
<proteinExistence type="predicted"/>
<dbReference type="PATRIC" id="fig|449.7.peg.1554"/>
<dbReference type="PANTHER" id="PTHR24189:SF50">
    <property type="entry name" value="ANKYRIN REPEAT AND SOCS BOX PROTEIN 2"/>
    <property type="match status" value="1"/>
</dbReference>
<evidence type="ECO:0000256" key="2">
    <source>
        <dbReference type="ARBA" id="ARBA00023043"/>
    </source>
</evidence>
<dbReference type="Pfam" id="PF12796">
    <property type="entry name" value="Ank_2"/>
    <property type="match status" value="1"/>
</dbReference>
<accession>A0A0A8UWU6</accession>
<dbReference type="GO" id="GO:0005737">
    <property type="term" value="C:cytoplasm"/>
    <property type="evidence" value="ECO:0007669"/>
    <property type="project" value="TreeGrafter"/>
</dbReference>
<dbReference type="STRING" id="449.LHA_3020"/>
<name>A0A0A8UWU6_LEGHA</name>
<evidence type="ECO:0000256" key="1">
    <source>
        <dbReference type="ARBA" id="ARBA00022737"/>
    </source>
</evidence>
<dbReference type="PROSITE" id="PS50297">
    <property type="entry name" value="ANK_REP_REGION"/>
    <property type="match status" value="1"/>
</dbReference>
<evidence type="ECO:0000256" key="3">
    <source>
        <dbReference type="PROSITE-ProRule" id="PRU00023"/>
    </source>
</evidence>
<dbReference type="OrthoDB" id="5657095at2"/>
<keyword evidence="1" id="KW-0677">Repeat</keyword>
<feature type="repeat" description="ANK" evidence="3">
    <location>
        <begin position="352"/>
        <end position="385"/>
    </location>
</feature>
<sequence length="889" mass="101912">MKRILYKTLGWSLETTFTSTPNASFRLTTLSSFFAAVHHRDLPYLKVLVQKLQFDLTQKDEQGRTLLHKIVSERLDFPLVYTNSSSQDELFHYISEGKYDELKVLLNQKPLDLNHLFKDRTTPLQLAIISKKYQDIWTRINIIKLLLNHGAYPNLAQLPLLSICYHVHGEHAVPIIEVLGSYCADVSLRITNELTVLSEVALDGNEQLVLLLMKLGANPHTQEHYRASLYKQITTDSFARYPHRVTPFIRTLISQIEMPKEPIGGVDLEEIIAFFKHCGSNLDAQDLEQNTPLHFANSYEAFKALLENGATTNSTNCRQETPLHSAVARNFFGGFVEKLLQNGAQINAQDANGFTPLRKAIHVQGYSSTAESLLQHGADFTIADQKGITPFIATIIEKKSQITQQLITMKANVNEYSPPFRCYPIHLALDPQYYDFTIVKHLVAADASLLRKNEDGKNAFDIVKANMDKYSHYGFKSVFCRFFEPRKYNNGVTDYGVYETVLDIPHLQAEKGIYGLERLIRYRTPFLPVGQGQLETSDILRHPGIEIVAQLLMQITRKSLEEEFCYLLRINLIQDFLPLWQLLLDLKQPKLQKLLIAYVKNEGNTKMLHDMLRIAIIDSDVEMVTFLLQDNDLQKMINDNDSQGKTMLHDAILNIEIHSQEINTRRVTENYKYIRPKKPIKKPGKVGIQDTAKTIELLVGYGADVNVSYLGKLPLLYATSVSRFLMTDAVADIVSTLLKAQAKIEPVWDLLFDWMTSDKIKYCYCKFFIEQEQWENLFLVINQHHFNFNPVSLYLNLKEMQNFAQALTKQPQSSKLIKIQEELATLYQINWQRHTLTEQIITGKYQDVEGYACREKLKAIGASNNWTGLFKHTTSEAILLVSNETLYRL</sequence>
<dbReference type="AlphaFoldDB" id="A0A0A8UWU6"/>
<keyword evidence="2 3" id="KW-0040">ANK repeat</keyword>
<evidence type="ECO:0000313" key="4">
    <source>
        <dbReference type="EMBL" id="CEK12011.1"/>
    </source>
</evidence>
<dbReference type="SUPFAM" id="SSF48403">
    <property type="entry name" value="Ankyrin repeat"/>
    <property type="match status" value="2"/>
</dbReference>
<keyword evidence="5" id="KW-1185">Reference proteome</keyword>
<dbReference type="InterPro" id="IPR036770">
    <property type="entry name" value="Ankyrin_rpt-contain_sf"/>
</dbReference>
<protein>
    <submittedName>
        <fullName evidence="4">Uncharacterized protein</fullName>
    </submittedName>
</protein>
<dbReference type="InterPro" id="IPR002110">
    <property type="entry name" value="Ankyrin_rpt"/>
</dbReference>
<dbReference type="Proteomes" id="UP000032803">
    <property type="component" value="Chromosome I"/>
</dbReference>
<dbReference type="HOGENOM" id="CLU_324602_0_0_6"/>
<reference evidence="5" key="1">
    <citation type="submission" date="2014-09" db="EMBL/GenBank/DDBJ databases">
        <authorList>
            <person name="Gomez-Valero L."/>
        </authorList>
    </citation>
    <scope>NUCLEOTIDE SEQUENCE [LARGE SCALE GENOMIC DNA]</scope>
    <source>
        <strain evidence="5">ATCC35250</strain>
    </source>
</reference>
<gene>
    <name evidence="4" type="ORF">LHA_3020</name>
</gene>